<keyword evidence="1" id="KW-0805">Transcription regulation</keyword>
<dbReference type="AlphaFoldDB" id="A0A1H3ZBU9"/>
<dbReference type="SUPFAM" id="SSF46689">
    <property type="entry name" value="Homeodomain-like"/>
    <property type="match status" value="1"/>
</dbReference>
<gene>
    <name evidence="5" type="ORF">SAMN05216562_2310</name>
</gene>
<dbReference type="InterPro" id="IPR009057">
    <property type="entry name" value="Homeodomain-like_sf"/>
</dbReference>
<evidence type="ECO:0000256" key="2">
    <source>
        <dbReference type="ARBA" id="ARBA00023125"/>
    </source>
</evidence>
<evidence type="ECO:0000256" key="3">
    <source>
        <dbReference type="ARBA" id="ARBA00023163"/>
    </source>
</evidence>
<dbReference type="PROSITE" id="PS01124">
    <property type="entry name" value="HTH_ARAC_FAMILY_2"/>
    <property type="match status" value="1"/>
</dbReference>
<feature type="domain" description="HTH araC/xylS-type" evidence="4">
    <location>
        <begin position="160"/>
        <end position="258"/>
    </location>
</feature>
<dbReference type="STRING" id="658218.SAMN05216562_2310"/>
<keyword evidence="2" id="KW-0238">DNA-binding</keyword>
<dbReference type="Pfam" id="PF20240">
    <property type="entry name" value="DUF6597"/>
    <property type="match status" value="1"/>
</dbReference>
<reference evidence="6" key="1">
    <citation type="submission" date="2016-10" db="EMBL/GenBank/DDBJ databases">
        <authorList>
            <person name="Varghese N."/>
            <person name="Submissions S."/>
        </authorList>
    </citation>
    <scope>NUCLEOTIDE SEQUENCE [LARGE SCALE GENOMIC DNA]</scope>
    <source>
        <strain evidence="6">CGMCC 1.10657</strain>
    </source>
</reference>
<organism evidence="5 6">
    <name type="scientific">Microbulbifer marinus</name>
    <dbReference type="NCBI Taxonomy" id="658218"/>
    <lineage>
        <taxon>Bacteria</taxon>
        <taxon>Pseudomonadati</taxon>
        <taxon>Pseudomonadota</taxon>
        <taxon>Gammaproteobacteria</taxon>
        <taxon>Cellvibrionales</taxon>
        <taxon>Microbulbiferaceae</taxon>
        <taxon>Microbulbifer</taxon>
    </lineage>
</organism>
<dbReference type="PANTHER" id="PTHR46796">
    <property type="entry name" value="HTH-TYPE TRANSCRIPTIONAL ACTIVATOR RHAS-RELATED"/>
    <property type="match status" value="1"/>
</dbReference>
<dbReference type="EMBL" id="FNQO01000002">
    <property type="protein sequence ID" value="SEA21259.1"/>
    <property type="molecule type" value="Genomic_DNA"/>
</dbReference>
<dbReference type="InterPro" id="IPR046532">
    <property type="entry name" value="DUF6597"/>
</dbReference>
<evidence type="ECO:0000313" key="5">
    <source>
        <dbReference type="EMBL" id="SEA21259.1"/>
    </source>
</evidence>
<dbReference type="OrthoDB" id="9809338at2"/>
<dbReference type="InterPro" id="IPR050204">
    <property type="entry name" value="AraC_XylS_family_regulators"/>
</dbReference>
<name>A0A1H3ZBU9_9GAMM</name>
<dbReference type="SMART" id="SM00342">
    <property type="entry name" value="HTH_ARAC"/>
    <property type="match status" value="1"/>
</dbReference>
<sequence length="266" mass="29488">MREETGVSEFRHLGFRRFFPAAMLAHRVECYWSTGNRLLPAINSAETLYPDGGTSLVIDLDCPLQSASFQFNSFRDRWTFTSATPTVSVRFRPGALYRLFGTSPCECRDLSVSAADLLAPAQYTLLLSTLAKLDPTNAVSSLALIEQWLLAQEKAAASGSDRVRSVISTLSVTANVGQMADVAGISTRTLERQFRQEVGLRPSEFLSHQRIKLARARLAQSTHSLADIALSCGFYDQAHFTKSFVRLVGEPPSRYRSRKLSGIYKP</sequence>
<dbReference type="GO" id="GO:0043565">
    <property type="term" value="F:sequence-specific DNA binding"/>
    <property type="evidence" value="ECO:0007669"/>
    <property type="project" value="InterPro"/>
</dbReference>
<evidence type="ECO:0000313" key="6">
    <source>
        <dbReference type="Proteomes" id="UP000198658"/>
    </source>
</evidence>
<dbReference type="GO" id="GO:0003700">
    <property type="term" value="F:DNA-binding transcription factor activity"/>
    <property type="evidence" value="ECO:0007669"/>
    <property type="project" value="InterPro"/>
</dbReference>
<proteinExistence type="predicted"/>
<dbReference type="InterPro" id="IPR018060">
    <property type="entry name" value="HTH_AraC"/>
</dbReference>
<protein>
    <submittedName>
        <fullName evidence="5">Transcriptional regulator, AraC family</fullName>
    </submittedName>
</protein>
<dbReference type="PROSITE" id="PS00041">
    <property type="entry name" value="HTH_ARAC_FAMILY_1"/>
    <property type="match status" value="1"/>
</dbReference>
<dbReference type="Gene3D" id="1.10.10.60">
    <property type="entry name" value="Homeodomain-like"/>
    <property type="match status" value="1"/>
</dbReference>
<evidence type="ECO:0000259" key="4">
    <source>
        <dbReference type="PROSITE" id="PS01124"/>
    </source>
</evidence>
<dbReference type="PRINTS" id="PR00032">
    <property type="entry name" value="HTHARAC"/>
</dbReference>
<evidence type="ECO:0000256" key="1">
    <source>
        <dbReference type="ARBA" id="ARBA00023015"/>
    </source>
</evidence>
<dbReference type="RefSeq" id="WP_091388346.1">
    <property type="nucleotide sequence ID" value="NZ_FNQO01000002.1"/>
</dbReference>
<keyword evidence="3" id="KW-0804">Transcription</keyword>
<accession>A0A1H3ZBU9</accession>
<keyword evidence="6" id="KW-1185">Reference proteome</keyword>
<dbReference type="Pfam" id="PF12833">
    <property type="entry name" value="HTH_18"/>
    <property type="match status" value="1"/>
</dbReference>
<dbReference type="Proteomes" id="UP000198658">
    <property type="component" value="Unassembled WGS sequence"/>
</dbReference>
<dbReference type="InterPro" id="IPR018062">
    <property type="entry name" value="HTH_AraC-typ_CS"/>
</dbReference>
<dbReference type="InterPro" id="IPR020449">
    <property type="entry name" value="Tscrpt_reg_AraC-type_HTH"/>
</dbReference>